<proteinExistence type="predicted"/>
<feature type="compositionally biased region" description="Basic and acidic residues" evidence="1">
    <location>
        <begin position="1"/>
        <end position="11"/>
    </location>
</feature>
<evidence type="ECO:0000256" key="1">
    <source>
        <dbReference type="SAM" id="MobiDB-lite"/>
    </source>
</evidence>
<dbReference type="Proteomes" id="UP000037178">
    <property type="component" value="Unassembled WGS sequence"/>
</dbReference>
<evidence type="ECO:0000313" key="3">
    <source>
        <dbReference type="Proteomes" id="UP000037178"/>
    </source>
</evidence>
<sequence>MARLGGREPEAFHSIARRAVGARPDLRRSAPRTLAALAGFAKMLLTRPPNLDRIAADRDFVLAAAPRFSQDDPAWVQSHAPQPIPDKPREVA</sequence>
<evidence type="ECO:0000313" key="2">
    <source>
        <dbReference type="EMBL" id="KMW58093.1"/>
    </source>
</evidence>
<name>A0A0J9GX40_9RHOB</name>
<protein>
    <submittedName>
        <fullName evidence="2">Uncharacterized protein</fullName>
    </submittedName>
</protein>
<feature type="region of interest" description="Disordered" evidence="1">
    <location>
        <begin position="1"/>
        <end position="27"/>
    </location>
</feature>
<dbReference type="AlphaFoldDB" id="A0A0J9GX40"/>
<dbReference type="STRING" id="1675527.AIOL_003064"/>
<organism evidence="2 3">
    <name type="scientific">Candidatus Rhodobacter oscarellae</name>
    <dbReference type="NCBI Taxonomy" id="1675527"/>
    <lineage>
        <taxon>Bacteria</taxon>
        <taxon>Pseudomonadati</taxon>
        <taxon>Pseudomonadota</taxon>
        <taxon>Alphaproteobacteria</taxon>
        <taxon>Rhodobacterales</taxon>
        <taxon>Rhodobacter group</taxon>
        <taxon>Rhodobacter</taxon>
    </lineage>
</organism>
<feature type="region of interest" description="Disordered" evidence="1">
    <location>
        <begin position="71"/>
        <end position="92"/>
    </location>
</feature>
<keyword evidence="3" id="KW-1185">Reference proteome</keyword>
<accession>A0A0J9GX40</accession>
<comment type="caution">
    <text evidence="2">The sequence shown here is derived from an EMBL/GenBank/DDBJ whole genome shotgun (WGS) entry which is preliminary data.</text>
</comment>
<gene>
    <name evidence="2" type="ORF">AIOL_003064</name>
</gene>
<reference evidence="2 3" key="1">
    <citation type="submission" date="2015-06" db="EMBL/GenBank/DDBJ databases">
        <title>Draft genome sequence of an Alphaproteobacteria species associated to the Mediterranean sponge Oscarella lobularis.</title>
        <authorList>
            <person name="Jourda C."/>
            <person name="Santini S."/>
            <person name="Claverie J.-M."/>
        </authorList>
    </citation>
    <scope>NUCLEOTIDE SEQUENCE [LARGE SCALE GENOMIC DNA]</scope>
    <source>
        <strain evidence="2">IGS</strain>
    </source>
</reference>
<dbReference type="EMBL" id="LFTY01000002">
    <property type="protein sequence ID" value="KMW58093.1"/>
    <property type="molecule type" value="Genomic_DNA"/>
</dbReference>